<accession>A0ABM8P7W0</accession>
<feature type="domain" description="EAL" evidence="1">
    <location>
        <begin position="349"/>
        <end position="601"/>
    </location>
</feature>
<dbReference type="SUPFAM" id="SSF46458">
    <property type="entry name" value="Globin-like"/>
    <property type="match status" value="1"/>
</dbReference>
<keyword evidence="3" id="KW-1185">Reference proteome</keyword>
<comment type="caution">
    <text evidence="2">The sequence shown here is derived from an EMBL/GenBank/DDBJ whole genome shotgun (WGS) entry which is preliminary data.</text>
</comment>
<dbReference type="InterPro" id="IPR035919">
    <property type="entry name" value="EAL_sf"/>
</dbReference>
<reference evidence="2 3" key="1">
    <citation type="submission" date="2020-10" db="EMBL/GenBank/DDBJ databases">
        <authorList>
            <person name="Peeters C."/>
        </authorList>
    </citation>
    <scope>NUCLEOTIDE SEQUENCE [LARGE SCALE GENOMIC DNA]</scope>
    <source>
        <strain evidence="2 3">LMG 27952</strain>
    </source>
</reference>
<dbReference type="InterPro" id="IPR029016">
    <property type="entry name" value="GAF-like_dom_sf"/>
</dbReference>
<evidence type="ECO:0000313" key="2">
    <source>
        <dbReference type="EMBL" id="CAD6558638.1"/>
    </source>
</evidence>
<sequence length="705" mass="76948">MLNRLAGPTGDAEAAEAQPVNDELAIYGEVHRKSLEALSAFLSASAADIVSRFYAGVSKRPESRRMLERLSKAERHHLEVQQMRNLLRLASPDLTAADHRDLALKVGGIHATLGLDHEDLVHSQALFANAIFRKVDRDLHGDALAVLNQRFARDLAIQTEVYQQMQSARSELVLSIVRITSEGKSYADLMDGVVSAIGQLGEVAGCAAGRLGADGHFHYEAVADGPLHDCIHEMVGITAGLAQHGAAARRDGPATLAWRTGAVQRAINVATDAGVEPWRDALLRGGFRSLVAIPLCRIGDMPQAVLCIFSALPGGFSGAEQQDFIAVIRTLIEFAMTRITHVEGGTHAVSFSERQRWSALLRSDALQMHYQPILDLKTRRVAKVEALARLQDGARLLAPGLFLPTLSRDDFFELFARGLHQALAQRNQWLRDGIDLDISLNLPPIGLSDPRYFEATRDALRHHACAPQRLTLEVLETEEVQGAQSSNGVARFKALGVSLAQDDLGAGHSSLNRLRALPFDYIKIDKEIVRLEGNDSSDILRFVYQITRLAHSLGRTVVVEGVEDQGLVDAFVVLGVDLVQGYGVARPMPAQQLRDWMRTHAAPFAARSSASRLGNLARLLIWEETVYLDSEVRRATSSGIGGRSRRSVKARRVGIPFQDSSIMLDRVLPGVAHSPARRALLDAAEHHGVGSKAYQSARSSLIAEI</sequence>
<dbReference type="Proteomes" id="UP000656319">
    <property type="component" value="Unassembled WGS sequence"/>
</dbReference>
<dbReference type="EMBL" id="CAJHCQ010000025">
    <property type="protein sequence ID" value="CAD6558638.1"/>
    <property type="molecule type" value="Genomic_DNA"/>
</dbReference>
<proteinExistence type="predicted"/>
<dbReference type="SMART" id="SM00052">
    <property type="entry name" value="EAL"/>
    <property type="match status" value="1"/>
</dbReference>
<evidence type="ECO:0000259" key="1">
    <source>
        <dbReference type="PROSITE" id="PS50883"/>
    </source>
</evidence>
<dbReference type="SUPFAM" id="SSF141868">
    <property type="entry name" value="EAL domain-like"/>
    <property type="match status" value="1"/>
</dbReference>
<organism evidence="2 3">
    <name type="scientific">Paraburkholderia hiiakae</name>
    <dbReference type="NCBI Taxonomy" id="1081782"/>
    <lineage>
        <taxon>Bacteria</taxon>
        <taxon>Pseudomonadati</taxon>
        <taxon>Pseudomonadota</taxon>
        <taxon>Betaproteobacteria</taxon>
        <taxon>Burkholderiales</taxon>
        <taxon>Burkholderiaceae</taxon>
        <taxon>Paraburkholderia</taxon>
    </lineage>
</organism>
<dbReference type="PROSITE" id="PS50883">
    <property type="entry name" value="EAL"/>
    <property type="match status" value="1"/>
</dbReference>
<dbReference type="SUPFAM" id="SSF55781">
    <property type="entry name" value="GAF domain-like"/>
    <property type="match status" value="1"/>
</dbReference>
<dbReference type="PANTHER" id="PTHR33121:SF71">
    <property type="entry name" value="OXYGEN SENSOR PROTEIN DOSP"/>
    <property type="match status" value="1"/>
</dbReference>
<dbReference type="Gene3D" id="3.30.450.40">
    <property type="match status" value="1"/>
</dbReference>
<gene>
    <name evidence="2" type="ORF">LMG27952_06661</name>
</gene>
<dbReference type="Gene3D" id="3.20.20.450">
    <property type="entry name" value="EAL domain"/>
    <property type="match status" value="1"/>
</dbReference>
<dbReference type="InterPro" id="IPR001633">
    <property type="entry name" value="EAL_dom"/>
</dbReference>
<protein>
    <recommendedName>
        <fullName evidence="1">EAL domain-containing protein</fullName>
    </recommendedName>
</protein>
<dbReference type="RefSeq" id="WP_236597156.1">
    <property type="nucleotide sequence ID" value="NZ_CAJHCQ010000025.1"/>
</dbReference>
<dbReference type="InterPro" id="IPR050706">
    <property type="entry name" value="Cyclic-di-GMP_PDE-like"/>
</dbReference>
<name>A0ABM8P7W0_9BURK</name>
<dbReference type="Pfam" id="PF00563">
    <property type="entry name" value="EAL"/>
    <property type="match status" value="1"/>
</dbReference>
<dbReference type="InterPro" id="IPR009050">
    <property type="entry name" value="Globin-like_sf"/>
</dbReference>
<dbReference type="Gene3D" id="1.10.490.10">
    <property type="entry name" value="Globins"/>
    <property type="match status" value="1"/>
</dbReference>
<dbReference type="CDD" id="cd01948">
    <property type="entry name" value="EAL"/>
    <property type="match status" value="1"/>
</dbReference>
<dbReference type="InterPro" id="IPR012292">
    <property type="entry name" value="Globin/Proto"/>
</dbReference>
<evidence type="ECO:0000313" key="3">
    <source>
        <dbReference type="Proteomes" id="UP000656319"/>
    </source>
</evidence>
<dbReference type="PANTHER" id="PTHR33121">
    <property type="entry name" value="CYCLIC DI-GMP PHOSPHODIESTERASE PDEF"/>
    <property type="match status" value="1"/>
</dbReference>